<keyword evidence="9" id="KW-0676">Redox-active center</keyword>
<evidence type="ECO:0000256" key="9">
    <source>
        <dbReference type="ARBA" id="ARBA00023284"/>
    </source>
</evidence>
<comment type="catalytic activity">
    <reaction evidence="1">
        <text>Catalyzes the rearrangement of -S-S- bonds in proteins.</text>
        <dbReference type="EC" id="5.3.4.1"/>
    </reaction>
</comment>
<feature type="domain" description="Thioredoxin" evidence="11">
    <location>
        <begin position="19"/>
        <end position="140"/>
    </location>
</feature>
<evidence type="ECO:0000313" key="13">
    <source>
        <dbReference type="Proteomes" id="UP000306102"/>
    </source>
</evidence>
<evidence type="ECO:0000256" key="7">
    <source>
        <dbReference type="ARBA" id="ARBA00023157"/>
    </source>
</evidence>
<dbReference type="EC" id="5.3.4.1" evidence="4"/>
<dbReference type="SUPFAM" id="SSF52833">
    <property type="entry name" value="Thioredoxin-like"/>
    <property type="match status" value="1"/>
</dbReference>
<proteinExistence type="inferred from homology"/>
<dbReference type="FunFam" id="3.40.30.10:FF:000107">
    <property type="entry name" value="Protein disulfide-isomerase 5-2"/>
    <property type="match status" value="1"/>
</dbReference>
<feature type="transmembrane region" description="Helical" evidence="10">
    <location>
        <begin position="6"/>
        <end position="24"/>
    </location>
</feature>
<dbReference type="GO" id="GO:0005788">
    <property type="term" value="C:endoplasmic reticulum lumen"/>
    <property type="evidence" value="ECO:0007669"/>
    <property type="project" value="UniProtKB-SubCell"/>
</dbReference>
<dbReference type="InterPro" id="IPR036249">
    <property type="entry name" value="Thioredoxin-like_sf"/>
</dbReference>
<dbReference type="GO" id="GO:0003756">
    <property type="term" value="F:protein disulfide isomerase activity"/>
    <property type="evidence" value="ECO:0007669"/>
    <property type="project" value="UniProtKB-EC"/>
</dbReference>
<organism evidence="12 13">
    <name type="scientific">Camellia sinensis var. sinensis</name>
    <name type="common">China tea</name>
    <dbReference type="NCBI Taxonomy" id="542762"/>
    <lineage>
        <taxon>Eukaryota</taxon>
        <taxon>Viridiplantae</taxon>
        <taxon>Streptophyta</taxon>
        <taxon>Embryophyta</taxon>
        <taxon>Tracheophyta</taxon>
        <taxon>Spermatophyta</taxon>
        <taxon>Magnoliopsida</taxon>
        <taxon>eudicotyledons</taxon>
        <taxon>Gunneridae</taxon>
        <taxon>Pentapetalae</taxon>
        <taxon>asterids</taxon>
        <taxon>Ericales</taxon>
        <taxon>Theaceae</taxon>
        <taxon>Camellia</taxon>
    </lineage>
</organism>
<evidence type="ECO:0000259" key="11">
    <source>
        <dbReference type="PROSITE" id="PS51352"/>
    </source>
</evidence>
<keyword evidence="5" id="KW-0732">Signal</keyword>
<name>A0A4V3WJN9_CAMSN</name>
<accession>A0A4V3WJN9</accession>
<dbReference type="PANTHER" id="PTHR18929:SF132">
    <property type="entry name" value="PROTEIN DISULFIDE-ISOMERASE A3"/>
    <property type="match status" value="1"/>
</dbReference>
<keyword evidence="10" id="KW-1133">Transmembrane helix</keyword>
<protein>
    <recommendedName>
        <fullName evidence="4">protein disulfide-isomerase</fullName>
        <ecNumber evidence="4">5.3.4.1</ecNumber>
    </recommendedName>
</protein>
<keyword evidence="7" id="KW-1015">Disulfide bond</keyword>
<keyword evidence="10" id="KW-0812">Transmembrane</keyword>
<dbReference type="CDD" id="cd02961">
    <property type="entry name" value="PDI_a_family"/>
    <property type="match status" value="1"/>
</dbReference>
<dbReference type="GO" id="GO:0006457">
    <property type="term" value="P:protein folding"/>
    <property type="evidence" value="ECO:0007669"/>
    <property type="project" value="TreeGrafter"/>
</dbReference>
<dbReference type="Gene3D" id="3.40.30.10">
    <property type="entry name" value="Glutaredoxin"/>
    <property type="match status" value="1"/>
</dbReference>
<dbReference type="PANTHER" id="PTHR18929">
    <property type="entry name" value="PROTEIN DISULFIDE ISOMERASE"/>
    <property type="match status" value="1"/>
</dbReference>
<dbReference type="PRINTS" id="PR00421">
    <property type="entry name" value="THIOREDOXIN"/>
</dbReference>
<comment type="subcellular location">
    <subcellularLocation>
        <location evidence="2">Endoplasmic reticulum lumen</location>
    </subcellularLocation>
</comment>
<dbReference type="AlphaFoldDB" id="A0A4V3WJN9"/>
<evidence type="ECO:0000256" key="6">
    <source>
        <dbReference type="ARBA" id="ARBA00022824"/>
    </source>
</evidence>
<gene>
    <name evidence="12" type="ORF">TEA_013261</name>
</gene>
<evidence type="ECO:0000256" key="10">
    <source>
        <dbReference type="SAM" id="Phobius"/>
    </source>
</evidence>
<evidence type="ECO:0000313" key="12">
    <source>
        <dbReference type="EMBL" id="THF97726.1"/>
    </source>
</evidence>
<keyword evidence="10" id="KW-0472">Membrane</keyword>
<dbReference type="InterPro" id="IPR013766">
    <property type="entry name" value="Thioredoxin_domain"/>
</dbReference>
<dbReference type="GO" id="GO:0034976">
    <property type="term" value="P:response to endoplasmic reticulum stress"/>
    <property type="evidence" value="ECO:0007669"/>
    <property type="project" value="TreeGrafter"/>
</dbReference>
<keyword evidence="8" id="KW-0413">Isomerase</keyword>
<dbReference type="EMBL" id="SDRB02012451">
    <property type="protein sequence ID" value="THF97726.1"/>
    <property type="molecule type" value="Genomic_DNA"/>
</dbReference>
<reference evidence="12 13" key="1">
    <citation type="journal article" date="2018" name="Proc. Natl. Acad. Sci. U.S.A.">
        <title>Draft genome sequence of Camellia sinensis var. sinensis provides insights into the evolution of the tea genome and tea quality.</title>
        <authorList>
            <person name="Wei C."/>
            <person name="Yang H."/>
            <person name="Wang S."/>
            <person name="Zhao J."/>
            <person name="Liu C."/>
            <person name="Gao L."/>
            <person name="Xia E."/>
            <person name="Lu Y."/>
            <person name="Tai Y."/>
            <person name="She G."/>
            <person name="Sun J."/>
            <person name="Cao H."/>
            <person name="Tong W."/>
            <person name="Gao Q."/>
            <person name="Li Y."/>
            <person name="Deng W."/>
            <person name="Jiang X."/>
            <person name="Wang W."/>
            <person name="Chen Q."/>
            <person name="Zhang S."/>
            <person name="Li H."/>
            <person name="Wu J."/>
            <person name="Wang P."/>
            <person name="Li P."/>
            <person name="Shi C."/>
            <person name="Zheng F."/>
            <person name="Jian J."/>
            <person name="Huang B."/>
            <person name="Shan D."/>
            <person name="Shi M."/>
            <person name="Fang C."/>
            <person name="Yue Y."/>
            <person name="Li F."/>
            <person name="Li D."/>
            <person name="Wei S."/>
            <person name="Han B."/>
            <person name="Jiang C."/>
            <person name="Yin Y."/>
            <person name="Xia T."/>
            <person name="Zhang Z."/>
            <person name="Bennetzen J.L."/>
            <person name="Zhao S."/>
            <person name="Wan X."/>
        </authorList>
    </citation>
    <scope>NUCLEOTIDE SEQUENCE [LARGE SCALE GENOMIC DNA]</scope>
    <source>
        <strain evidence="13">cv. Shuchazao</strain>
        <tissue evidence="12">Leaf</tissue>
    </source>
</reference>
<dbReference type="Proteomes" id="UP000306102">
    <property type="component" value="Unassembled WGS sequence"/>
</dbReference>
<dbReference type="STRING" id="542762.A0A4V3WJN9"/>
<comment type="caution">
    <text evidence="12">The sequence shown here is derived from an EMBL/GenBank/DDBJ whole genome shotgun (WGS) entry which is preliminary data.</text>
</comment>
<evidence type="ECO:0000256" key="4">
    <source>
        <dbReference type="ARBA" id="ARBA00012723"/>
    </source>
</evidence>
<evidence type="ECO:0000256" key="1">
    <source>
        <dbReference type="ARBA" id="ARBA00001182"/>
    </source>
</evidence>
<keyword evidence="6" id="KW-0256">Endoplasmic reticulum</keyword>
<dbReference type="Pfam" id="PF00085">
    <property type="entry name" value="Thioredoxin"/>
    <property type="match status" value="1"/>
</dbReference>
<evidence type="ECO:0000256" key="3">
    <source>
        <dbReference type="ARBA" id="ARBA00006347"/>
    </source>
</evidence>
<evidence type="ECO:0000256" key="2">
    <source>
        <dbReference type="ARBA" id="ARBA00004319"/>
    </source>
</evidence>
<sequence length="162" mass="18425">MESRSWIYVFVVAIIGWSIAVWFGSETKELVLNLDGSNFHETVAKHDFIVVHFYVPWCRHCQKFAPEYEKVASLLSSHDPPITLAKVNVDDEKNTGLASEFKISGYPTIKIFRNGGNHIQDYEGPRDARRIVAYLKVLSGSASAEIEDSTEDYDFDMYINVV</sequence>
<comment type="similarity">
    <text evidence="3">Belongs to the protein disulfide isomerase family.</text>
</comment>
<evidence type="ECO:0000256" key="8">
    <source>
        <dbReference type="ARBA" id="ARBA00023235"/>
    </source>
</evidence>
<evidence type="ECO:0000256" key="5">
    <source>
        <dbReference type="ARBA" id="ARBA00022729"/>
    </source>
</evidence>
<dbReference type="PROSITE" id="PS51352">
    <property type="entry name" value="THIOREDOXIN_2"/>
    <property type="match status" value="1"/>
</dbReference>
<keyword evidence="13" id="KW-1185">Reference proteome</keyword>